<reference evidence="1 2" key="1">
    <citation type="journal article" date="2014" name="PLoS ONE">
        <title>Genome Information of Methylobacterium oryzae, a Plant-Probiotic Methylotroph in the Phyllosphere.</title>
        <authorList>
            <person name="Kwak M.J."/>
            <person name="Jeong H."/>
            <person name="Madhaiyan M."/>
            <person name="Lee Y."/>
            <person name="Sa T.M."/>
            <person name="Oh T.K."/>
            <person name="Kim J.F."/>
        </authorList>
    </citation>
    <scope>NUCLEOTIDE SEQUENCE [LARGE SCALE GENOMIC DNA]</scope>
    <source>
        <strain evidence="1 2">CBMB20</strain>
    </source>
</reference>
<evidence type="ECO:0000313" key="2">
    <source>
        <dbReference type="Proteomes" id="UP000029492"/>
    </source>
</evidence>
<evidence type="ECO:0000313" key="1">
    <source>
        <dbReference type="EMBL" id="AIQ92351.1"/>
    </source>
</evidence>
<sequence length="115" mass="12951">MTTTFDERERAAERRFVQEEEARFHARNRRNRLLAAWASERMNLTGQAAEDYVTAVTEYAVVTEDEALIDRLRSDLGAAGIDATIPRLRTELERCAALAQAERRVGVALNRGSSV</sequence>
<protein>
    <submittedName>
        <fullName evidence="1">Protein of unassigned function</fullName>
    </submittedName>
</protein>
<dbReference type="Pfam" id="PF07345">
    <property type="entry name" value="ATPaseInh_sub_z"/>
    <property type="match status" value="1"/>
</dbReference>
<dbReference type="eggNOG" id="COG5467">
    <property type="taxonomic scope" value="Bacteria"/>
</dbReference>
<dbReference type="STRING" id="693986.MOC_4596"/>
<dbReference type="PIRSF" id="PIRSF031780">
    <property type="entry name" value="UCP031780"/>
    <property type="match status" value="1"/>
</dbReference>
<dbReference type="Gene3D" id="1.10.790.20">
    <property type="entry name" value="Domain of unknown function DUF1476"/>
    <property type="match status" value="1"/>
</dbReference>
<gene>
    <name evidence="1" type="ORF">MOC_4596</name>
</gene>
<name>A0A089NWR1_9HYPH</name>
<organism evidence="1 2">
    <name type="scientific">Methylobacterium oryzae CBMB20</name>
    <dbReference type="NCBI Taxonomy" id="693986"/>
    <lineage>
        <taxon>Bacteria</taxon>
        <taxon>Pseudomonadati</taxon>
        <taxon>Pseudomonadota</taxon>
        <taxon>Alphaproteobacteria</taxon>
        <taxon>Hyphomicrobiales</taxon>
        <taxon>Methylobacteriaceae</taxon>
        <taxon>Methylobacterium</taxon>
    </lineage>
</organism>
<dbReference type="EMBL" id="CP003811">
    <property type="protein sequence ID" value="AIQ92351.1"/>
    <property type="molecule type" value="Genomic_DNA"/>
</dbReference>
<keyword evidence="2" id="KW-1185">Reference proteome</keyword>
<dbReference type="RefSeq" id="WP_043352687.1">
    <property type="nucleotide sequence ID" value="NZ_CP003811.1"/>
</dbReference>
<accession>A0A089NWR1</accession>
<dbReference type="Proteomes" id="UP000029492">
    <property type="component" value="Chromosome"/>
</dbReference>
<dbReference type="GeneID" id="96605876"/>
<dbReference type="InterPro" id="IPR038293">
    <property type="entry name" value="ATPase_inh_sub_z_sf"/>
</dbReference>
<dbReference type="AlphaFoldDB" id="A0A089NWR1"/>
<dbReference type="KEGG" id="mor:MOC_4596"/>
<dbReference type="InterPro" id="IPR009945">
    <property type="entry name" value="ATPase_inh_sub_z"/>
</dbReference>
<proteinExistence type="predicted"/>
<dbReference type="HOGENOM" id="CLU_146724_2_0_5"/>